<dbReference type="RefSeq" id="WP_006640580.1">
    <property type="nucleotide sequence ID" value="NZ_CP021920.1"/>
</dbReference>
<dbReference type="GeneID" id="92853229"/>
<organism evidence="2 3">
    <name type="scientific">Bacillus sonorensis</name>
    <dbReference type="NCBI Taxonomy" id="119858"/>
    <lineage>
        <taxon>Bacteria</taxon>
        <taxon>Bacillati</taxon>
        <taxon>Bacillota</taxon>
        <taxon>Bacilli</taxon>
        <taxon>Bacillales</taxon>
        <taxon>Bacillaceae</taxon>
        <taxon>Bacillus</taxon>
    </lineage>
</organism>
<dbReference type="PANTHER" id="PTHR39639">
    <property type="entry name" value="CHROMOSOME 16, WHOLE GENOME SHOTGUN SEQUENCE"/>
    <property type="match status" value="1"/>
</dbReference>
<protein>
    <recommendedName>
        <fullName evidence="1">GmrSD restriction endonucleases N-terminal domain-containing protein</fullName>
    </recommendedName>
</protein>
<dbReference type="InterPro" id="IPR004919">
    <property type="entry name" value="GmrSD_N"/>
</dbReference>
<sequence>MKFSDIKPYTKDGNYRVHHPLKYLKSTIETYIEEGLQLNPDFQRGHVWTEEQQVKFVEHLLRGGKTTPVYLNQKGWMKKPEGEFVCVDGLQRITACLRFLNNEIPVFGHFLGEYEDSLSNLIALEFVINDLPTKKDVLKWYIELNTGGTVHSEEEIARVKNMLNELEAAG</sequence>
<name>A0ABM6LJ20_9BACI</name>
<dbReference type="PANTHER" id="PTHR39639:SF1">
    <property type="entry name" value="DUF262 DOMAIN-CONTAINING PROTEIN"/>
    <property type="match status" value="1"/>
</dbReference>
<evidence type="ECO:0000313" key="2">
    <source>
        <dbReference type="EMBL" id="ASB89336.1"/>
    </source>
</evidence>
<feature type="domain" description="GmrSD restriction endonucleases N-terminal" evidence="1">
    <location>
        <begin position="38"/>
        <end position="102"/>
    </location>
</feature>
<dbReference type="Pfam" id="PF03235">
    <property type="entry name" value="GmrSD_N"/>
    <property type="match status" value="1"/>
</dbReference>
<evidence type="ECO:0000313" key="3">
    <source>
        <dbReference type="Proteomes" id="UP000196877"/>
    </source>
</evidence>
<reference evidence="2 3" key="1">
    <citation type="submission" date="2017-06" db="EMBL/GenBank/DDBJ databases">
        <title>Genome sequence of Bacillus sonorensis strain SRCM101395.</title>
        <authorList>
            <person name="Cho S.H."/>
        </authorList>
    </citation>
    <scope>NUCLEOTIDE SEQUENCE [LARGE SCALE GENOMIC DNA]</scope>
    <source>
        <strain evidence="2 3">SRCM101395</strain>
    </source>
</reference>
<proteinExistence type="predicted"/>
<gene>
    <name evidence="2" type="ORF">S101395_02829</name>
</gene>
<evidence type="ECO:0000259" key="1">
    <source>
        <dbReference type="Pfam" id="PF03235"/>
    </source>
</evidence>
<accession>A0ABM6LJ20</accession>
<keyword evidence="3" id="KW-1185">Reference proteome</keyword>
<dbReference type="EMBL" id="CP021920">
    <property type="protein sequence ID" value="ASB89336.1"/>
    <property type="molecule type" value="Genomic_DNA"/>
</dbReference>
<dbReference type="Proteomes" id="UP000196877">
    <property type="component" value="Chromosome"/>
</dbReference>